<evidence type="ECO:0000259" key="1">
    <source>
        <dbReference type="Pfam" id="PF00931"/>
    </source>
</evidence>
<protein>
    <recommendedName>
        <fullName evidence="1">NB-ARC domain-containing protein</fullName>
    </recommendedName>
</protein>
<dbReference type="Pfam" id="PF00931">
    <property type="entry name" value="NB-ARC"/>
    <property type="match status" value="1"/>
</dbReference>
<dbReference type="GO" id="GO:0043531">
    <property type="term" value="F:ADP binding"/>
    <property type="evidence" value="ECO:0007669"/>
    <property type="project" value="InterPro"/>
</dbReference>
<comment type="caution">
    <text evidence="2">The sequence shown here is derived from an EMBL/GenBank/DDBJ whole genome shotgun (WGS) entry which is preliminary data.</text>
</comment>
<organism evidence="2 3">
    <name type="scientific">Pinctada imbricata</name>
    <name type="common">Atlantic pearl-oyster</name>
    <name type="synonym">Pinctada martensii</name>
    <dbReference type="NCBI Taxonomy" id="66713"/>
    <lineage>
        <taxon>Eukaryota</taxon>
        <taxon>Metazoa</taxon>
        <taxon>Spiralia</taxon>
        <taxon>Lophotrochozoa</taxon>
        <taxon>Mollusca</taxon>
        <taxon>Bivalvia</taxon>
        <taxon>Autobranchia</taxon>
        <taxon>Pteriomorphia</taxon>
        <taxon>Pterioida</taxon>
        <taxon>Pterioidea</taxon>
        <taxon>Pteriidae</taxon>
        <taxon>Pinctada</taxon>
    </lineage>
</organism>
<keyword evidence="3" id="KW-1185">Reference proteome</keyword>
<reference evidence="2" key="1">
    <citation type="submission" date="2019-08" db="EMBL/GenBank/DDBJ databases">
        <title>The improved chromosome-level genome for the pearl oyster Pinctada fucata martensii using PacBio sequencing and Hi-C.</title>
        <authorList>
            <person name="Zheng Z."/>
        </authorList>
    </citation>
    <scope>NUCLEOTIDE SEQUENCE</scope>
    <source>
        <strain evidence="2">ZZ-2019</strain>
        <tissue evidence="2">Adductor muscle</tissue>
    </source>
</reference>
<dbReference type="AlphaFoldDB" id="A0AA88YHX2"/>
<dbReference type="InterPro" id="IPR027417">
    <property type="entry name" value="P-loop_NTPase"/>
</dbReference>
<dbReference type="EMBL" id="VSWD01000004">
    <property type="protein sequence ID" value="KAK3105182.1"/>
    <property type="molecule type" value="Genomic_DNA"/>
</dbReference>
<gene>
    <name evidence="2" type="ORF">FSP39_019117</name>
</gene>
<dbReference type="SUPFAM" id="SSF52540">
    <property type="entry name" value="P-loop containing nucleoside triphosphate hydrolases"/>
    <property type="match status" value="1"/>
</dbReference>
<sequence length="808" mass="92926">MVSTNVYECPLTQFLRAFHNPVDMKDSFIERNITKEIKNHLENIVSGSGDEKMEPIVLLGMRGSGKSCSAIHCLESLELSYFVIEAGKENHLRKSLKKLADDHSLDDAFVYSDLEKSIKVMSEMLMKSDIVLLIEDVMSTEIVSLLDPFIKKCKCIITTHDKRISNIFESVHSLQVPGLTSKEAKQLFKQSNVRTSETDEELSKLVDALDGSPFGLKIVISFMKERNLSVKGILEYLSQHKGVSAEGDSLFIALDQFVEYILSVYSEVSTLLFALQFVHSKDIPIILFQALAAYDKCQSKKEQHSNPFNRANTLVDTFVSVLRRVSFGDVQGEDNDRFITVQKIAQYSISRKTKDGKRREIYLKLLKCLSWLFLKDHGHTLDHQRCLALLSHATEIIHHYPMQITSVPIDEALVFVQVCDQVRHTYDVLGYASEEKNYAKVMKEFFLKHLLKNRGSDFLRSVMNERANATAAFLMKQINTIVNENKQVIAELAGDYIRFKVRSHYDIENLRKKLKEHDIPMGSGGIACGERLSCEEITWLKDRNLIIKDECLLARVFVYEVFMSAMNVFGQFALCYDKNFELFRSFVNLSICLAKDRMFHNFPSVRTVGIELIGIKTLRLTELEQGVPKAKENLRTSIHNVKQFLLNDKQHFKYGLYVLCPKENIDHQLRCHAVLLEYHKACKEQNETSEEAEQLKSLFQQKFEELKAVPHSQQVKQLLVKYLMEKDDFGGAQSILISCPHHEPSKTVSKYDCEDILLLFKCYEHGKQLEEMKTLWAQVTFSIPSDEETAKSIIKQIKEIKRRNFDNR</sequence>
<dbReference type="InterPro" id="IPR002182">
    <property type="entry name" value="NB-ARC"/>
</dbReference>
<dbReference type="Proteomes" id="UP001186944">
    <property type="component" value="Unassembled WGS sequence"/>
</dbReference>
<evidence type="ECO:0000313" key="3">
    <source>
        <dbReference type="Proteomes" id="UP001186944"/>
    </source>
</evidence>
<proteinExistence type="predicted"/>
<feature type="domain" description="NB-ARC" evidence="1">
    <location>
        <begin position="52"/>
        <end position="193"/>
    </location>
</feature>
<dbReference type="Gene3D" id="3.40.50.300">
    <property type="entry name" value="P-loop containing nucleotide triphosphate hydrolases"/>
    <property type="match status" value="1"/>
</dbReference>
<accession>A0AA88YHX2</accession>
<name>A0AA88YHX2_PINIB</name>
<evidence type="ECO:0000313" key="2">
    <source>
        <dbReference type="EMBL" id="KAK3105182.1"/>
    </source>
</evidence>